<name>A0A7I8VWJ1_9ANNE</name>
<gene>
    <name evidence="13" type="ORF">DGYR_LOCUS8092</name>
</gene>
<dbReference type="Gene3D" id="1.20.1300.10">
    <property type="entry name" value="Fumarate reductase/succinate dehydrogenase, transmembrane subunit"/>
    <property type="match status" value="1"/>
</dbReference>
<evidence type="ECO:0000313" key="13">
    <source>
        <dbReference type="EMBL" id="CAD5119916.1"/>
    </source>
</evidence>
<sequence length="150" mass="16858">MAFSTLRLASSNLLRASLNTKTPAIYMRKTISISSALPKRIRGPEEETEKVKELHHWKKERYVMLALLPTIPAALIYPNAICDFALVTAMVLHSHWRLSGVAEDYIHGFPGKIAQPLVLFLSICAFGSLCYLNYNDVGFSNAVRMLYSQL</sequence>
<evidence type="ECO:0000256" key="9">
    <source>
        <dbReference type="ARBA" id="ARBA00023136"/>
    </source>
</evidence>
<dbReference type="Pfam" id="PF05328">
    <property type="entry name" value="CybS"/>
    <property type="match status" value="1"/>
</dbReference>
<keyword evidence="4 12" id="KW-0812">Transmembrane</keyword>
<evidence type="ECO:0000256" key="11">
    <source>
        <dbReference type="PIRSR" id="PIRSR607992-2"/>
    </source>
</evidence>
<comment type="function">
    <text evidence="12">Membrane-anchoring subunit of succinate dehydrogenase (SDH) that is involved in complex II of the mitochondrial electron transport chain and is responsible for transferring electrons from succinate to ubiquinone (coenzyme Q).</text>
</comment>
<evidence type="ECO:0000256" key="4">
    <source>
        <dbReference type="ARBA" id="ARBA00022692"/>
    </source>
</evidence>
<keyword evidence="12" id="KW-0816">Tricarboxylic acid cycle</keyword>
<feature type="binding site" evidence="10">
    <location>
        <position position="105"/>
    </location>
    <ligand>
        <name>a ubiquinone</name>
        <dbReference type="ChEBI" id="CHEBI:16389"/>
        <note>ligand shared with IP/SDHB</note>
    </ligand>
</feature>
<keyword evidence="7 12" id="KW-1133">Transmembrane helix</keyword>
<evidence type="ECO:0000256" key="2">
    <source>
        <dbReference type="ARBA" id="ARBA00007294"/>
    </source>
</evidence>
<dbReference type="AlphaFoldDB" id="A0A7I8VWJ1"/>
<dbReference type="PANTHER" id="PTHR13337">
    <property type="entry name" value="SUCCINATE DEHYDROGENASE"/>
    <property type="match status" value="1"/>
</dbReference>
<dbReference type="GO" id="GO:0020037">
    <property type="term" value="F:heme binding"/>
    <property type="evidence" value="ECO:0007669"/>
    <property type="project" value="TreeGrafter"/>
</dbReference>
<keyword evidence="12" id="KW-0249">Electron transport</keyword>
<feature type="transmembrane region" description="Helical" evidence="12">
    <location>
        <begin position="113"/>
        <end position="134"/>
    </location>
</feature>
<comment type="caution">
    <text evidence="13">The sequence shown here is derived from an EMBL/GenBank/DDBJ whole genome shotgun (WGS) entry which is preliminary data.</text>
</comment>
<evidence type="ECO:0000256" key="3">
    <source>
        <dbReference type="ARBA" id="ARBA00022448"/>
    </source>
</evidence>
<evidence type="ECO:0000256" key="6">
    <source>
        <dbReference type="ARBA" id="ARBA00022946"/>
    </source>
</evidence>
<evidence type="ECO:0000256" key="8">
    <source>
        <dbReference type="ARBA" id="ARBA00023128"/>
    </source>
</evidence>
<keyword evidence="6 12" id="KW-0809">Transit peptide</keyword>
<dbReference type="GO" id="GO:0005743">
    <property type="term" value="C:mitochondrial inner membrane"/>
    <property type="evidence" value="ECO:0007669"/>
    <property type="project" value="UniProtKB-SubCell"/>
</dbReference>
<dbReference type="GO" id="GO:0046872">
    <property type="term" value="F:metal ion binding"/>
    <property type="evidence" value="ECO:0007669"/>
    <property type="project" value="UniProtKB-KW"/>
</dbReference>
<evidence type="ECO:0000256" key="12">
    <source>
        <dbReference type="RuleBase" id="RU364031"/>
    </source>
</evidence>
<protein>
    <recommendedName>
        <fullName evidence="12">Succinate dehydrogenase [ubiquinone] cytochrome b small subunit</fullName>
    </recommendedName>
</protein>
<dbReference type="PANTHER" id="PTHR13337:SF2">
    <property type="entry name" value="SUCCINATE DEHYDROGENASE [UBIQUINONE] CYTOCHROME B SMALL SUBUNIT, MITOCHONDRIAL"/>
    <property type="match status" value="1"/>
</dbReference>
<evidence type="ECO:0000256" key="7">
    <source>
        <dbReference type="ARBA" id="ARBA00022989"/>
    </source>
</evidence>
<keyword evidence="8 12" id="KW-0496">Mitochondrion</keyword>
<proteinExistence type="inferred from homology"/>
<comment type="similarity">
    <text evidence="2 12">Belongs to the CybS family.</text>
</comment>
<dbReference type="InterPro" id="IPR007992">
    <property type="entry name" value="CybS"/>
</dbReference>
<comment type="subcellular location">
    <subcellularLocation>
        <location evidence="1 12">Mitochondrion inner membrane</location>
        <topology evidence="1 12">Multi-pass membrane protein</topology>
    </subcellularLocation>
</comment>
<evidence type="ECO:0000256" key="5">
    <source>
        <dbReference type="ARBA" id="ARBA00022792"/>
    </source>
</evidence>
<keyword evidence="9 12" id="KW-0472">Membrane</keyword>
<dbReference type="GO" id="GO:0048039">
    <property type="term" value="F:ubiquinone binding"/>
    <property type="evidence" value="ECO:0007669"/>
    <property type="project" value="TreeGrafter"/>
</dbReference>
<evidence type="ECO:0000256" key="10">
    <source>
        <dbReference type="PIRSR" id="PIRSR607992-1"/>
    </source>
</evidence>
<evidence type="ECO:0000256" key="1">
    <source>
        <dbReference type="ARBA" id="ARBA00004448"/>
    </source>
</evidence>
<reference evidence="13 14" key="1">
    <citation type="submission" date="2020-08" db="EMBL/GenBank/DDBJ databases">
        <authorList>
            <person name="Hejnol A."/>
        </authorList>
    </citation>
    <scope>NUCLEOTIDE SEQUENCE [LARGE SCALE GENOMIC DNA]</scope>
</reference>
<feature type="binding site" description="axial binding residue" evidence="11">
    <location>
        <position position="93"/>
    </location>
    <ligand>
        <name>heme b</name>
        <dbReference type="ChEBI" id="CHEBI:60344"/>
        <note>ligand shared with SDHC</note>
    </ligand>
    <ligandPart>
        <name>Fe</name>
        <dbReference type="ChEBI" id="CHEBI:18248"/>
    </ligandPart>
</feature>
<dbReference type="GO" id="GO:0006121">
    <property type="term" value="P:mitochondrial electron transport, succinate to ubiquinone"/>
    <property type="evidence" value="ECO:0007669"/>
    <property type="project" value="TreeGrafter"/>
</dbReference>
<evidence type="ECO:0000313" key="14">
    <source>
        <dbReference type="Proteomes" id="UP000549394"/>
    </source>
</evidence>
<dbReference type="InterPro" id="IPR034804">
    <property type="entry name" value="SQR/QFR_C/D"/>
</dbReference>
<accession>A0A7I8VWJ1</accession>
<feature type="transmembrane region" description="Helical" evidence="12">
    <location>
        <begin position="62"/>
        <end position="93"/>
    </location>
</feature>
<keyword evidence="12" id="KW-0349">Heme</keyword>
<keyword evidence="3 12" id="KW-0813">Transport</keyword>
<dbReference type="OrthoDB" id="18577at2759"/>
<dbReference type="GO" id="GO:0006099">
    <property type="term" value="P:tricarboxylic acid cycle"/>
    <property type="evidence" value="ECO:0007669"/>
    <property type="project" value="UniProtKB-KW"/>
</dbReference>
<keyword evidence="14" id="KW-1185">Reference proteome</keyword>
<organism evidence="13 14">
    <name type="scientific">Dimorphilus gyrociliatus</name>
    <dbReference type="NCBI Taxonomy" id="2664684"/>
    <lineage>
        <taxon>Eukaryota</taxon>
        <taxon>Metazoa</taxon>
        <taxon>Spiralia</taxon>
        <taxon>Lophotrochozoa</taxon>
        <taxon>Annelida</taxon>
        <taxon>Polychaeta</taxon>
        <taxon>Polychaeta incertae sedis</taxon>
        <taxon>Dinophilidae</taxon>
        <taxon>Dimorphilus</taxon>
    </lineage>
</organism>
<dbReference type="Proteomes" id="UP000549394">
    <property type="component" value="Unassembled WGS sequence"/>
</dbReference>
<keyword evidence="5 12" id="KW-0999">Mitochondrion inner membrane</keyword>
<dbReference type="EMBL" id="CAJFCJ010000011">
    <property type="protein sequence ID" value="CAD5119916.1"/>
    <property type="molecule type" value="Genomic_DNA"/>
</dbReference>
<keyword evidence="11 12" id="KW-0479">Metal-binding</keyword>
<comment type="caution">
    <text evidence="12">Lacks conserved residue(s) required for the propagation of feature annotation.</text>
</comment>
<keyword evidence="11" id="KW-0408">Iron</keyword>